<organism evidence="5 7">
    <name type="scientific">Terribacillus saccharophilus</name>
    <dbReference type="NCBI Taxonomy" id="361277"/>
    <lineage>
        <taxon>Bacteria</taxon>
        <taxon>Bacillati</taxon>
        <taxon>Bacillota</taxon>
        <taxon>Bacilli</taxon>
        <taxon>Bacillales</taxon>
        <taxon>Bacillaceae</taxon>
        <taxon>Terribacillus</taxon>
    </lineage>
</organism>
<sequence length="102" mass="11946">MKYDTHLELTEERLTHVSQIFKALGDPTRIRILHLLLDKEYSVNEIAEKLELHQSTVSHQLSSMKKIRLVKSRREGTTIYYSHDDKHVIDLLTEAINHACHN</sequence>
<dbReference type="EMBL" id="CP008876">
    <property type="protein sequence ID" value="AIF67681.1"/>
    <property type="molecule type" value="Genomic_DNA"/>
</dbReference>
<dbReference type="CDD" id="cd00090">
    <property type="entry name" value="HTH_ARSR"/>
    <property type="match status" value="1"/>
</dbReference>
<dbReference type="InterPro" id="IPR001845">
    <property type="entry name" value="HTH_ArsR_DNA-bd_dom"/>
</dbReference>
<accession>A0AAX2EGD8</accession>
<protein>
    <submittedName>
        <fullName evidence="5">ArsR family transcriptional regulator</fullName>
    </submittedName>
    <submittedName>
        <fullName evidence="6">DNA-binding transcriptional regulator, ArsR family</fullName>
    </submittedName>
</protein>
<keyword evidence="2 6" id="KW-0238">DNA-binding</keyword>
<dbReference type="EMBL" id="FOCD01000002">
    <property type="protein sequence ID" value="SEN41659.1"/>
    <property type="molecule type" value="Genomic_DNA"/>
</dbReference>
<reference evidence="5 7" key="1">
    <citation type="submission" date="2014-07" db="EMBL/GenBank/DDBJ databases">
        <title>Complete genome sequence of a moderately halophilic bacterium Terribacillus aidingensis MP602, isolated from Cryptomeria fortunei in Tianmu mountain in China.</title>
        <authorList>
            <person name="Wang Y."/>
            <person name="Lu P."/>
            <person name="Zhang L."/>
        </authorList>
    </citation>
    <scope>NUCLEOTIDE SEQUENCE [LARGE SCALE GENOMIC DNA]</scope>
    <source>
        <strain evidence="5 7">MP602</strain>
    </source>
</reference>
<evidence type="ECO:0000256" key="2">
    <source>
        <dbReference type="ARBA" id="ARBA00023125"/>
    </source>
</evidence>
<dbReference type="AlphaFoldDB" id="A0A075LNK7"/>
<dbReference type="PRINTS" id="PR00778">
    <property type="entry name" value="HTHARSR"/>
</dbReference>
<evidence type="ECO:0000256" key="3">
    <source>
        <dbReference type="ARBA" id="ARBA00023163"/>
    </source>
</evidence>
<keyword evidence="1" id="KW-0805">Transcription regulation</keyword>
<dbReference type="PANTHER" id="PTHR43132:SF6">
    <property type="entry name" value="HTH-TYPE TRANSCRIPTIONAL REPRESSOR CZRA"/>
    <property type="match status" value="1"/>
</dbReference>
<evidence type="ECO:0000259" key="4">
    <source>
        <dbReference type="PROSITE" id="PS50987"/>
    </source>
</evidence>
<dbReference type="SUPFAM" id="SSF46785">
    <property type="entry name" value="Winged helix' DNA-binding domain"/>
    <property type="match status" value="1"/>
</dbReference>
<reference evidence="6 8" key="2">
    <citation type="submission" date="2016-10" db="EMBL/GenBank/DDBJ databases">
        <authorList>
            <person name="Varghese N."/>
            <person name="Submissions S."/>
        </authorList>
    </citation>
    <scope>NUCLEOTIDE SEQUENCE [LARGE SCALE GENOMIC DNA]</scope>
    <source>
        <strain evidence="6 8">DSM 21619</strain>
    </source>
</reference>
<evidence type="ECO:0000313" key="5">
    <source>
        <dbReference type="EMBL" id="AIF67681.1"/>
    </source>
</evidence>
<evidence type="ECO:0000256" key="1">
    <source>
        <dbReference type="ARBA" id="ARBA00023015"/>
    </source>
</evidence>
<dbReference type="Pfam" id="PF01022">
    <property type="entry name" value="HTH_5"/>
    <property type="match status" value="1"/>
</dbReference>
<dbReference type="InterPro" id="IPR011991">
    <property type="entry name" value="ArsR-like_HTH"/>
</dbReference>
<name>A0A075LNK7_9BACI</name>
<dbReference type="PROSITE" id="PS50987">
    <property type="entry name" value="HTH_ARSR_2"/>
    <property type="match status" value="1"/>
</dbReference>
<dbReference type="Proteomes" id="UP000027980">
    <property type="component" value="Chromosome"/>
</dbReference>
<dbReference type="OrthoDB" id="9794330at2"/>
<evidence type="ECO:0000313" key="6">
    <source>
        <dbReference type="EMBL" id="SEN41659.1"/>
    </source>
</evidence>
<dbReference type="InterPro" id="IPR036388">
    <property type="entry name" value="WH-like_DNA-bd_sf"/>
</dbReference>
<dbReference type="GO" id="GO:0003677">
    <property type="term" value="F:DNA binding"/>
    <property type="evidence" value="ECO:0007669"/>
    <property type="project" value="UniProtKB-KW"/>
</dbReference>
<dbReference type="InterPro" id="IPR036390">
    <property type="entry name" value="WH_DNA-bd_sf"/>
</dbReference>
<dbReference type="NCBIfam" id="NF033788">
    <property type="entry name" value="HTH_metalloreg"/>
    <property type="match status" value="1"/>
</dbReference>
<dbReference type="GeneID" id="34222818"/>
<gene>
    <name evidence="5" type="ORF">GZ22_14230</name>
    <name evidence="6" type="ORF">SAMN04489762_2197</name>
</gene>
<proteinExistence type="predicted"/>
<keyword evidence="3" id="KW-0804">Transcription</keyword>
<dbReference type="RefSeq" id="WP_038563601.1">
    <property type="nucleotide sequence ID" value="NZ_CP008876.1"/>
</dbReference>
<evidence type="ECO:0000313" key="8">
    <source>
        <dbReference type="Proteomes" id="UP000199735"/>
    </source>
</evidence>
<feature type="domain" description="HTH arsR-type" evidence="4">
    <location>
        <begin position="9"/>
        <end position="102"/>
    </location>
</feature>
<evidence type="ECO:0000313" key="7">
    <source>
        <dbReference type="Proteomes" id="UP000027980"/>
    </source>
</evidence>
<dbReference type="HOGENOM" id="CLU_097806_7_4_9"/>
<dbReference type="Gene3D" id="1.10.10.10">
    <property type="entry name" value="Winged helix-like DNA-binding domain superfamily/Winged helix DNA-binding domain"/>
    <property type="match status" value="1"/>
</dbReference>
<dbReference type="SMART" id="SM00418">
    <property type="entry name" value="HTH_ARSR"/>
    <property type="match status" value="1"/>
</dbReference>
<dbReference type="GO" id="GO:0003700">
    <property type="term" value="F:DNA-binding transcription factor activity"/>
    <property type="evidence" value="ECO:0007669"/>
    <property type="project" value="InterPro"/>
</dbReference>
<dbReference type="PANTHER" id="PTHR43132">
    <property type="entry name" value="ARSENICAL RESISTANCE OPERON REPRESSOR ARSR-RELATED"/>
    <property type="match status" value="1"/>
</dbReference>
<dbReference type="KEGG" id="tap:GZ22_14230"/>
<dbReference type="InterPro" id="IPR051011">
    <property type="entry name" value="Metal_resp_trans_reg"/>
</dbReference>
<dbReference type="Proteomes" id="UP000199735">
    <property type="component" value="Unassembled WGS sequence"/>
</dbReference>
<accession>A0A075LNK7</accession>